<feature type="transmembrane region" description="Helical" evidence="3">
    <location>
        <begin position="492"/>
        <end position="509"/>
    </location>
</feature>
<feature type="transmembrane region" description="Helical" evidence="3">
    <location>
        <begin position="223"/>
        <end position="244"/>
    </location>
</feature>
<feature type="transmembrane region" description="Helical" evidence="3">
    <location>
        <begin position="78"/>
        <end position="98"/>
    </location>
</feature>
<feature type="transmembrane region" description="Helical" evidence="3">
    <location>
        <begin position="460"/>
        <end position="480"/>
    </location>
</feature>
<dbReference type="SUPFAM" id="SSF48452">
    <property type="entry name" value="TPR-like"/>
    <property type="match status" value="1"/>
</dbReference>
<feature type="repeat" description="TPR" evidence="1">
    <location>
        <begin position="750"/>
        <end position="783"/>
    </location>
</feature>
<dbReference type="InterPro" id="IPR011990">
    <property type="entry name" value="TPR-like_helical_dom_sf"/>
</dbReference>
<feature type="transmembrane region" description="Helical" evidence="3">
    <location>
        <begin position="427"/>
        <end position="448"/>
    </location>
</feature>
<dbReference type="PANTHER" id="PTHR16214:SF3">
    <property type="entry name" value="TRANSMEMBRANE PROTEIN 260"/>
    <property type="match status" value="1"/>
</dbReference>
<dbReference type="EMBL" id="JACRIW010000036">
    <property type="protein sequence ID" value="MBI5168809.1"/>
    <property type="molecule type" value="Genomic_DNA"/>
</dbReference>
<name>A0A933W9Y3_UNCEI</name>
<feature type="region of interest" description="Disordered" evidence="2">
    <location>
        <begin position="851"/>
        <end position="883"/>
    </location>
</feature>
<feature type="transmembrane region" description="Helical" evidence="3">
    <location>
        <begin position="172"/>
        <end position="203"/>
    </location>
</feature>
<keyword evidence="3" id="KW-0472">Membrane</keyword>
<protein>
    <submittedName>
        <fullName evidence="4">DUF2723 domain-containing protein</fullName>
    </submittedName>
</protein>
<evidence type="ECO:0000256" key="2">
    <source>
        <dbReference type="SAM" id="MobiDB-lite"/>
    </source>
</evidence>
<comment type="caution">
    <text evidence="4">The sequence shown here is derived from an EMBL/GenBank/DDBJ whole genome shotgun (WGS) entry which is preliminary data.</text>
</comment>
<keyword evidence="3" id="KW-0812">Transmembrane</keyword>
<evidence type="ECO:0000313" key="5">
    <source>
        <dbReference type="Proteomes" id="UP000696931"/>
    </source>
</evidence>
<dbReference type="PROSITE" id="PS50005">
    <property type="entry name" value="TPR"/>
    <property type="match status" value="2"/>
</dbReference>
<keyword evidence="1" id="KW-0802">TPR repeat</keyword>
<sequence length="883" mass="98019">MNTNTRVAGLVALLVLVISAVVYFLTLTPTVPFWDSGEFIGVSTILGIPHPPGTPFYVLVGRIATLVPIGSIAQRVNGLSAVAAALCVFLTYLSILRIARAAQGGERQPWHEWAAIAGAACGALMLAFSDTFWENSTEAEVYQMMSLAQILVFWLGLKWWESHDRKPTVGPLLLASYVMWLSVGLHLGVGVMGAPLLVLVMMVDWKVGMLFLMPFLALLRVPAGLEKMAGAILILSIVQNVWFVSQKKLEGWVATVGAAAALYGFYYASSDKNFTPLAAIVATLSVVGPLAWMSVKQREGRVILLALFLMIAGYSTHLYLPIRAAQHPGINEGAPATWDAMRDLLERKQYGETSMTDSDRDGVFDRRGMTTFQEIWSIQIDKEFWRYFSRQWPIIPGGAAPFSALLPLLLGVAGGVWSFLKEKKGFAYNFVFLGLNTAGLIVFLNFSSHEVRERDYFFQSGYHAFAMWIGLGVVWLIGWIRESFAEGEGQKWATIGAGVLLCTQPFLLMKNLYFTHDRSGNYIARDYAYNMLAPLAPNSFIFTNGDNDTFPLWYIQQVENFRKDVRIVNLSLLNTDWYIRQLRDEAPKLPITFDDRMVTALGAGMVQDNQGRYVQTNEVMVHHLLQNARNADGTWKMQPYFAVTVPEHYGYDPQFLLQGLVNKVLPDSIGAGVDVAATRKALYETFQYRGLFNADGTKNEKVYKDENSETLSRNYAAAHLQLAFHYRRLGDLKSAIDEMRVVEKGFPDFPEVQLPLGTFLMEQGDTAKAMQFFADLARRNPNNPETRYYHGASLAILGDLNGAVREFDAAIALDPSYDQPYFGAYTTLRGVGQEEKAFSYLESWAQRNPNDPRAASILGAGGGFGGPSQGGPGGVRPPQVQVP</sequence>
<organism evidence="4 5">
    <name type="scientific">Eiseniibacteriota bacterium</name>
    <dbReference type="NCBI Taxonomy" id="2212470"/>
    <lineage>
        <taxon>Bacteria</taxon>
        <taxon>Candidatus Eiseniibacteriota</taxon>
    </lineage>
</organism>
<feature type="transmembrane region" description="Helical" evidence="3">
    <location>
        <begin position="274"/>
        <end position="295"/>
    </location>
</feature>
<feature type="transmembrane region" description="Helical" evidence="3">
    <location>
        <begin position="251"/>
        <end position="268"/>
    </location>
</feature>
<feature type="repeat" description="TPR" evidence="1">
    <location>
        <begin position="784"/>
        <end position="817"/>
    </location>
</feature>
<gene>
    <name evidence="4" type="ORF">HZA61_04910</name>
</gene>
<dbReference type="Proteomes" id="UP000696931">
    <property type="component" value="Unassembled WGS sequence"/>
</dbReference>
<proteinExistence type="predicted"/>
<evidence type="ECO:0000256" key="1">
    <source>
        <dbReference type="PROSITE-ProRule" id="PRU00339"/>
    </source>
</evidence>
<dbReference type="Gene3D" id="1.25.40.10">
    <property type="entry name" value="Tetratricopeptide repeat domain"/>
    <property type="match status" value="1"/>
</dbReference>
<dbReference type="InterPro" id="IPR021280">
    <property type="entry name" value="TMEM260-like"/>
</dbReference>
<feature type="transmembrane region" description="Helical" evidence="3">
    <location>
        <begin position="141"/>
        <end position="160"/>
    </location>
</feature>
<dbReference type="AlphaFoldDB" id="A0A933W9Y3"/>
<dbReference type="Pfam" id="PF11028">
    <property type="entry name" value="TMEM260-like"/>
    <property type="match status" value="1"/>
</dbReference>
<feature type="transmembrane region" description="Helical" evidence="3">
    <location>
        <begin position="7"/>
        <end position="26"/>
    </location>
</feature>
<feature type="transmembrane region" description="Helical" evidence="3">
    <location>
        <begin position="394"/>
        <end position="420"/>
    </location>
</feature>
<reference evidence="4" key="1">
    <citation type="submission" date="2020-07" db="EMBL/GenBank/DDBJ databases">
        <title>Huge and variable diversity of episymbiotic CPR bacteria and DPANN archaea in groundwater ecosystems.</title>
        <authorList>
            <person name="He C.Y."/>
            <person name="Keren R."/>
            <person name="Whittaker M."/>
            <person name="Farag I.F."/>
            <person name="Doudna J."/>
            <person name="Cate J.H.D."/>
            <person name="Banfield J.F."/>
        </authorList>
    </citation>
    <scope>NUCLEOTIDE SEQUENCE</scope>
    <source>
        <strain evidence="4">NC_groundwater_1813_Pr3_B-0.1um_71_17</strain>
    </source>
</reference>
<keyword evidence="3" id="KW-1133">Transmembrane helix</keyword>
<feature type="compositionally biased region" description="Gly residues" evidence="2">
    <location>
        <begin position="859"/>
        <end position="874"/>
    </location>
</feature>
<dbReference type="PANTHER" id="PTHR16214">
    <property type="entry name" value="TRANSMEMBRANE PROTEIN 260"/>
    <property type="match status" value="1"/>
</dbReference>
<evidence type="ECO:0000313" key="4">
    <source>
        <dbReference type="EMBL" id="MBI5168809.1"/>
    </source>
</evidence>
<feature type="transmembrane region" description="Helical" evidence="3">
    <location>
        <begin position="302"/>
        <end position="320"/>
    </location>
</feature>
<accession>A0A933W9Y3</accession>
<feature type="transmembrane region" description="Helical" evidence="3">
    <location>
        <begin position="110"/>
        <end position="129"/>
    </location>
</feature>
<dbReference type="Pfam" id="PF14559">
    <property type="entry name" value="TPR_19"/>
    <property type="match status" value="1"/>
</dbReference>
<evidence type="ECO:0000256" key="3">
    <source>
        <dbReference type="SAM" id="Phobius"/>
    </source>
</evidence>
<dbReference type="InterPro" id="IPR052724">
    <property type="entry name" value="GT117_domain-containing"/>
</dbReference>
<dbReference type="InterPro" id="IPR019734">
    <property type="entry name" value="TPR_rpt"/>
</dbReference>